<organism evidence="2 3">
    <name type="scientific">Aquimarina spongiae</name>
    <dbReference type="NCBI Taxonomy" id="570521"/>
    <lineage>
        <taxon>Bacteria</taxon>
        <taxon>Pseudomonadati</taxon>
        <taxon>Bacteroidota</taxon>
        <taxon>Flavobacteriia</taxon>
        <taxon>Flavobacteriales</taxon>
        <taxon>Flavobacteriaceae</taxon>
        <taxon>Aquimarina</taxon>
    </lineage>
</organism>
<evidence type="ECO:0000313" key="3">
    <source>
        <dbReference type="Proteomes" id="UP000184432"/>
    </source>
</evidence>
<reference evidence="3" key="1">
    <citation type="submission" date="2016-11" db="EMBL/GenBank/DDBJ databases">
        <authorList>
            <person name="Varghese N."/>
            <person name="Submissions S."/>
        </authorList>
    </citation>
    <scope>NUCLEOTIDE SEQUENCE [LARGE SCALE GENOMIC DNA]</scope>
    <source>
        <strain evidence="3">DSM 22623</strain>
    </source>
</reference>
<dbReference type="RefSeq" id="WP_170864639.1">
    <property type="nucleotide sequence ID" value="NZ_FQYP01000009.1"/>
</dbReference>
<protein>
    <submittedName>
        <fullName evidence="2">Uncharacterized protein</fullName>
    </submittedName>
</protein>
<dbReference type="Proteomes" id="UP000184432">
    <property type="component" value="Unassembled WGS sequence"/>
</dbReference>
<dbReference type="AlphaFoldDB" id="A0A1M6JLL7"/>
<evidence type="ECO:0000313" key="2">
    <source>
        <dbReference type="EMBL" id="SHJ47514.1"/>
    </source>
</evidence>
<accession>A0A1M6JLL7</accession>
<name>A0A1M6JLL7_9FLAO</name>
<proteinExistence type="predicted"/>
<feature type="compositionally biased region" description="Basic and acidic residues" evidence="1">
    <location>
        <begin position="49"/>
        <end position="58"/>
    </location>
</feature>
<feature type="region of interest" description="Disordered" evidence="1">
    <location>
        <begin position="39"/>
        <end position="58"/>
    </location>
</feature>
<keyword evidence="3" id="KW-1185">Reference proteome</keyword>
<dbReference type="EMBL" id="FQYP01000009">
    <property type="protein sequence ID" value="SHJ47514.1"/>
    <property type="molecule type" value="Genomic_DNA"/>
</dbReference>
<gene>
    <name evidence="2" type="ORF">SAMN04488508_109130</name>
</gene>
<evidence type="ECO:0000256" key="1">
    <source>
        <dbReference type="SAM" id="MobiDB-lite"/>
    </source>
</evidence>
<sequence length="58" mass="6819">METHVTSQKTRTKGWKQLITATMKRWAASYIQSMSKALYPPETKGVQSKNDRHRSFYK</sequence>